<sequence length="479" mass="53037">MLVTFLVATALLLLVTMTLLAVVLLVKGNDHEQSTLTNVGTEDGGLQDSKDVSVGSAATFEIGLNTPATTKHGSGYAPSTPAVSVPSGPSRLLCTVHMGFDRNTFEFPPDGLCSIITFNSLFGPDGNTLQPPYKDDFVYFLDTAVEGVQTEYAIGIDHEDEAKVNNLVADPSTKTNLDSLWDQGVYHYAQVNTPAIQADNDVFEYITQSARGLQMISALMNDKKQESGSLPSYTILHYPLKSDEVAPDVLKALRGSPVDIFVAIAYVAYDDHNNPECRMVPPVIYSSYFLMPDQLDGLYGIRLDRVLSTLESMRDNWPSTTMIAVSIGMGARMYSPRYPDKLPDTPGNFSLGEQCKPTGRAEQIISITEVCENPIYKSPEFDGRYQSFYLYDKSKALMYAYETAATLRFKLCDTKREVQSLRYTIVADNIELADIHNACGYGEYGEVRMLEVLARFLVYSYSAPQDDAACKEVLYYEKK</sequence>
<proteinExistence type="predicted"/>
<evidence type="ECO:0000313" key="1">
    <source>
        <dbReference type="EMBL" id="KAH6935736.1"/>
    </source>
</evidence>
<dbReference type="EMBL" id="CM023483">
    <property type="protein sequence ID" value="KAH6935736.1"/>
    <property type="molecule type" value="Genomic_DNA"/>
</dbReference>
<protein>
    <submittedName>
        <fullName evidence="1">Uncharacterized protein</fullName>
    </submittedName>
</protein>
<comment type="caution">
    <text evidence="1">The sequence shown here is derived from an EMBL/GenBank/DDBJ whole genome shotgun (WGS) entry which is preliminary data.</text>
</comment>
<dbReference type="Proteomes" id="UP000821845">
    <property type="component" value="Chromosome 3"/>
</dbReference>
<keyword evidence="2" id="KW-1185">Reference proteome</keyword>
<evidence type="ECO:0000313" key="2">
    <source>
        <dbReference type="Proteomes" id="UP000821845"/>
    </source>
</evidence>
<reference evidence="1" key="1">
    <citation type="submission" date="2020-05" db="EMBL/GenBank/DDBJ databases">
        <title>Large-scale comparative analyses of tick genomes elucidate their genetic diversity and vector capacities.</title>
        <authorList>
            <person name="Jia N."/>
            <person name="Wang J."/>
            <person name="Shi W."/>
            <person name="Du L."/>
            <person name="Sun Y."/>
            <person name="Zhan W."/>
            <person name="Jiang J."/>
            <person name="Wang Q."/>
            <person name="Zhang B."/>
            <person name="Ji P."/>
            <person name="Sakyi L.B."/>
            <person name="Cui X."/>
            <person name="Yuan T."/>
            <person name="Jiang B."/>
            <person name="Yang W."/>
            <person name="Lam T.T.-Y."/>
            <person name="Chang Q."/>
            <person name="Ding S."/>
            <person name="Wang X."/>
            <person name="Zhu J."/>
            <person name="Ruan X."/>
            <person name="Zhao L."/>
            <person name="Wei J."/>
            <person name="Que T."/>
            <person name="Du C."/>
            <person name="Cheng J."/>
            <person name="Dai P."/>
            <person name="Han X."/>
            <person name="Huang E."/>
            <person name="Gao Y."/>
            <person name="Liu J."/>
            <person name="Shao H."/>
            <person name="Ye R."/>
            <person name="Li L."/>
            <person name="Wei W."/>
            <person name="Wang X."/>
            <person name="Wang C."/>
            <person name="Yang T."/>
            <person name="Huo Q."/>
            <person name="Li W."/>
            <person name="Guo W."/>
            <person name="Chen H."/>
            <person name="Zhou L."/>
            <person name="Ni X."/>
            <person name="Tian J."/>
            <person name="Zhou Y."/>
            <person name="Sheng Y."/>
            <person name="Liu T."/>
            <person name="Pan Y."/>
            <person name="Xia L."/>
            <person name="Li J."/>
            <person name="Zhao F."/>
            <person name="Cao W."/>
        </authorList>
    </citation>
    <scope>NUCLEOTIDE SEQUENCE</scope>
    <source>
        <strain evidence="1">Hyas-2018</strain>
    </source>
</reference>
<organism evidence="1 2">
    <name type="scientific">Hyalomma asiaticum</name>
    <name type="common">Tick</name>
    <dbReference type="NCBI Taxonomy" id="266040"/>
    <lineage>
        <taxon>Eukaryota</taxon>
        <taxon>Metazoa</taxon>
        <taxon>Ecdysozoa</taxon>
        <taxon>Arthropoda</taxon>
        <taxon>Chelicerata</taxon>
        <taxon>Arachnida</taxon>
        <taxon>Acari</taxon>
        <taxon>Parasitiformes</taxon>
        <taxon>Ixodida</taxon>
        <taxon>Ixodoidea</taxon>
        <taxon>Ixodidae</taxon>
        <taxon>Hyalomminae</taxon>
        <taxon>Hyalomma</taxon>
    </lineage>
</organism>
<accession>A0ACB7SP55</accession>
<gene>
    <name evidence="1" type="ORF">HPB50_008677</name>
</gene>
<name>A0ACB7SP55_HYAAI</name>